<evidence type="ECO:0000313" key="12">
    <source>
        <dbReference type="EMBL" id="KRK59750.1"/>
    </source>
</evidence>
<evidence type="ECO:0000256" key="7">
    <source>
        <dbReference type="ARBA" id="ARBA00023125"/>
    </source>
</evidence>
<accession>C8P5R6</accession>
<dbReference type="GO" id="GO:1900376">
    <property type="term" value="P:regulation of secondary metabolite biosynthetic process"/>
    <property type="evidence" value="ECO:0007669"/>
    <property type="project" value="TreeGrafter"/>
</dbReference>
<comment type="cofactor">
    <cofactor evidence="10">
        <name>Mn(2+)</name>
        <dbReference type="ChEBI" id="CHEBI:29035"/>
    </cofactor>
    <cofactor evidence="10">
        <name>Fe(2+)</name>
        <dbReference type="ChEBI" id="CHEBI:29033"/>
    </cofactor>
    <text evidence="10">Binds 1 Mn(2+) or Fe(2+) ion per subunit.</text>
</comment>
<evidence type="ECO:0000256" key="6">
    <source>
        <dbReference type="ARBA" id="ARBA00023015"/>
    </source>
</evidence>
<evidence type="ECO:0000256" key="10">
    <source>
        <dbReference type="PIRSR" id="PIRSR602481-2"/>
    </source>
</evidence>
<gene>
    <name evidence="11" type="primary">zurR</name>
    <name evidence="12" type="ORF">FC31_GL000441</name>
    <name evidence="11" type="ORF">HMPREF0494_0660</name>
</gene>
<dbReference type="GO" id="GO:0045892">
    <property type="term" value="P:negative regulation of DNA-templated transcription"/>
    <property type="evidence" value="ECO:0007669"/>
    <property type="project" value="TreeGrafter"/>
</dbReference>
<dbReference type="HOGENOM" id="CLU_096072_5_1_9"/>
<dbReference type="InterPro" id="IPR002481">
    <property type="entry name" value="FUR"/>
</dbReference>
<keyword evidence="5 9" id="KW-0862">Zinc</keyword>
<dbReference type="Gene3D" id="3.30.1490.190">
    <property type="match status" value="1"/>
</dbReference>
<feature type="binding site" evidence="9">
    <location>
        <position position="100"/>
    </location>
    <ligand>
        <name>Zn(2+)</name>
        <dbReference type="ChEBI" id="CHEBI:29105"/>
    </ligand>
</feature>
<evidence type="ECO:0000256" key="5">
    <source>
        <dbReference type="ARBA" id="ARBA00022833"/>
    </source>
</evidence>
<evidence type="ECO:0000256" key="1">
    <source>
        <dbReference type="ARBA" id="ARBA00004496"/>
    </source>
</evidence>
<feature type="binding site" evidence="9">
    <location>
        <position position="139"/>
    </location>
    <ligand>
        <name>Zn(2+)</name>
        <dbReference type="ChEBI" id="CHEBI:29105"/>
    </ligand>
</feature>
<dbReference type="GO" id="GO:0005737">
    <property type="term" value="C:cytoplasm"/>
    <property type="evidence" value="ECO:0007669"/>
    <property type="project" value="UniProtKB-SubCell"/>
</dbReference>
<dbReference type="Proteomes" id="UP000051883">
    <property type="component" value="Unassembled WGS sequence"/>
</dbReference>
<evidence type="ECO:0000256" key="3">
    <source>
        <dbReference type="ARBA" id="ARBA00022490"/>
    </source>
</evidence>
<dbReference type="SUPFAM" id="SSF46785">
    <property type="entry name" value="Winged helix' DNA-binding domain"/>
    <property type="match status" value="1"/>
</dbReference>
<dbReference type="GO" id="GO:0003700">
    <property type="term" value="F:DNA-binding transcription factor activity"/>
    <property type="evidence" value="ECO:0007669"/>
    <property type="project" value="InterPro"/>
</dbReference>
<name>C8P5R6_9LACO</name>
<dbReference type="AlphaFoldDB" id="C8P5R6"/>
<comment type="caution">
    <text evidence="11">The sequence shown here is derived from an EMBL/GenBank/DDBJ whole genome shotgun (WGS) entry which is preliminary data.</text>
</comment>
<dbReference type="Gene3D" id="1.10.10.10">
    <property type="entry name" value="Winged helix-like DNA-binding domain superfamily/Winged helix DNA-binding domain"/>
    <property type="match status" value="1"/>
</dbReference>
<reference evidence="11 13" key="1">
    <citation type="submission" date="2009-09" db="EMBL/GenBank/DDBJ databases">
        <authorList>
            <person name="Qin X."/>
            <person name="Bachman B."/>
            <person name="Battles P."/>
            <person name="Bell A."/>
            <person name="Bess C."/>
            <person name="Bickham C."/>
            <person name="Chaboub L."/>
            <person name="Chen D."/>
            <person name="Coyle M."/>
            <person name="Deiros D.R."/>
            <person name="Dinh H."/>
            <person name="Forbes L."/>
            <person name="Fowler G."/>
            <person name="Francisco L."/>
            <person name="Fu Q."/>
            <person name="Gubbala S."/>
            <person name="Hale W."/>
            <person name="Han Y."/>
            <person name="Hemphill L."/>
            <person name="Highlander S.K."/>
            <person name="Hirani K."/>
            <person name="Hogues M."/>
            <person name="Jackson L."/>
            <person name="Jakkamsetti A."/>
            <person name="Javaid M."/>
            <person name="Jiang H."/>
            <person name="Korchina V."/>
            <person name="Kovar C."/>
            <person name="Lara F."/>
            <person name="Lee S."/>
            <person name="Mata R."/>
            <person name="Mathew T."/>
            <person name="Moen C."/>
            <person name="Morales K."/>
            <person name="Munidasa M."/>
            <person name="Nazareth L."/>
            <person name="Ngo R."/>
            <person name="Nguyen L."/>
            <person name="Okwuonu G."/>
            <person name="Ongeri F."/>
            <person name="Patil S."/>
            <person name="Petrosino J."/>
            <person name="Pham C."/>
            <person name="Pham P."/>
            <person name="Pu L.-L."/>
            <person name="Puazo M."/>
            <person name="Raj R."/>
            <person name="Reid J."/>
            <person name="Rouhana J."/>
            <person name="Saada N."/>
            <person name="Shang Y."/>
            <person name="Simmons D."/>
            <person name="Thornton R."/>
            <person name="Warren J."/>
            <person name="Weissenberger G."/>
            <person name="Zhang J."/>
            <person name="Zhang L."/>
            <person name="Zhou C."/>
            <person name="Zhu D."/>
            <person name="Muzny D."/>
            <person name="Worley K."/>
            <person name="Gibbs R."/>
        </authorList>
    </citation>
    <scope>NUCLEOTIDE SEQUENCE [LARGE SCALE GENOMIC DNA]</scope>
    <source>
        <strain evidence="11 13">DSM 16041</strain>
    </source>
</reference>
<sequence length="145" mass="17250">MDKLIDQARAQLRAQHLRWTKQREMMLKIMSADPEHYQDITVIDDALRSAYPGLSHDTIYRNLKEFERLGLVELRQHKDQMQVKYRCDAAHHHHFICERCGRVQEIQMPPLELDYYARQLPGAQITGHTFELRGICAECRRKHLQ</sequence>
<evidence type="ECO:0000313" key="11">
    <source>
        <dbReference type="EMBL" id="EEW54161.1"/>
    </source>
</evidence>
<evidence type="ECO:0000313" key="14">
    <source>
        <dbReference type="Proteomes" id="UP000051883"/>
    </source>
</evidence>
<feature type="binding site" evidence="10">
    <location>
        <position position="128"/>
    </location>
    <ligand>
        <name>Fe cation</name>
        <dbReference type="ChEBI" id="CHEBI:24875"/>
    </ligand>
</feature>
<comment type="cofactor">
    <cofactor evidence="9">
        <name>Zn(2+)</name>
        <dbReference type="ChEBI" id="CHEBI:29105"/>
    </cofactor>
    <text evidence="9">Binds 1 zinc ion per subunit.</text>
</comment>
<keyword evidence="6" id="KW-0805">Transcription regulation</keyword>
<dbReference type="PATRIC" id="fig|525309.8.peg.450"/>
<dbReference type="STRING" id="525309.HMPREF0494_0660"/>
<evidence type="ECO:0000256" key="8">
    <source>
        <dbReference type="ARBA" id="ARBA00023163"/>
    </source>
</evidence>
<dbReference type="PANTHER" id="PTHR33202">
    <property type="entry name" value="ZINC UPTAKE REGULATION PROTEIN"/>
    <property type="match status" value="1"/>
</dbReference>
<proteinExistence type="inferred from homology"/>
<dbReference type="RefSeq" id="WP_007123963.1">
    <property type="nucleotide sequence ID" value="NZ_AZDK01000014.1"/>
</dbReference>
<dbReference type="OrthoDB" id="8659436at2"/>
<feature type="binding site" evidence="10">
    <location>
        <position position="91"/>
    </location>
    <ligand>
        <name>Fe cation</name>
        <dbReference type="ChEBI" id="CHEBI:24875"/>
    </ligand>
</feature>
<dbReference type="InterPro" id="IPR036390">
    <property type="entry name" value="WH_DNA-bd_sf"/>
</dbReference>
<protein>
    <submittedName>
        <fullName evidence="12">Transcriptional regulator ZurR</fullName>
    </submittedName>
    <submittedName>
        <fullName evidence="11">Transcriptional regulator, Fur family</fullName>
    </submittedName>
</protein>
<dbReference type="GO" id="GO:0008270">
    <property type="term" value="F:zinc ion binding"/>
    <property type="evidence" value="ECO:0007669"/>
    <property type="project" value="TreeGrafter"/>
</dbReference>
<keyword evidence="9" id="KW-0479">Metal-binding</keyword>
<comment type="similarity">
    <text evidence="2">Belongs to the Fur family.</text>
</comment>
<evidence type="ECO:0000313" key="13">
    <source>
        <dbReference type="Proteomes" id="UP000003675"/>
    </source>
</evidence>
<feature type="binding site" evidence="9">
    <location>
        <position position="136"/>
    </location>
    <ligand>
        <name>Zn(2+)</name>
        <dbReference type="ChEBI" id="CHEBI:29105"/>
    </ligand>
</feature>
<dbReference type="EMBL" id="ACLL01000016">
    <property type="protein sequence ID" value="EEW54161.1"/>
    <property type="molecule type" value="Genomic_DNA"/>
</dbReference>
<dbReference type="Proteomes" id="UP000003675">
    <property type="component" value="Unassembled WGS sequence"/>
</dbReference>
<evidence type="ECO:0000256" key="9">
    <source>
        <dbReference type="PIRSR" id="PIRSR602481-1"/>
    </source>
</evidence>
<dbReference type="PANTHER" id="PTHR33202:SF1">
    <property type="entry name" value="FERRIC UPTAKE REGULATION PROTEIN"/>
    <property type="match status" value="1"/>
</dbReference>
<reference evidence="12 14" key="2">
    <citation type="journal article" date="2015" name="Genome Announc.">
        <title>Expanding the biotechnology potential of lactobacilli through comparative genomics of 213 strains and associated genera.</title>
        <authorList>
            <person name="Sun Z."/>
            <person name="Harris H.M."/>
            <person name="McCann A."/>
            <person name="Guo C."/>
            <person name="Argimon S."/>
            <person name="Zhang W."/>
            <person name="Yang X."/>
            <person name="Jeffery I.B."/>
            <person name="Cooney J.C."/>
            <person name="Kagawa T.F."/>
            <person name="Liu W."/>
            <person name="Song Y."/>
            <person name="Salvetti E."/>
            <person name="Wrobel A."/>
            <person name="Rasinkangas P."/>
            <person name="Parkhill J."/>
            <person name="Rea M.C."/>
            <person name="O'Sullivan O."/>
            <person name="Ritari J."/>
            <person name="Douillard F.P."/>
            <person name="Paul Ross R."/>
            <person name="Yang R."/>
            <person name="Briner A.E."/>
            <person name="Felis G.E."/>
            <person name="de Vos W.M."/>
            <person name="Barrangou R."/>
            <person name="Klaenhammer T.R."/>
            <person name="Caufield P.W."/>
            <person name="Cui Y."/>
            <person name="Zhang H."/>
            <person name="O'Toole P.W."/>
        </authorList>
    </citation>
    <scope>NUCLEOTIDE SEQUENCE [LARGE SCALE GENOMIC DNA]</scope>
    <source>
        <strain evidence="12 14">DSM 16041</strain>
    </source>
</reference>
<keyword evidence="7" id="KW-0238">DNA-binding</keyword>
<organism evidence="11 13">
    <name type="scientific">Limosilactobacillus antri DSM 16041</name>
    <dbReference type="NCBI Taxonomy" id="525309"/>
    <lineage>
        <taxon>Bacteria</taxon>
        <taxon>Bacillati</taxon>
        <taxon>Bacillota</taxon>
        <taxon>Bacilli</taxon>
        <taxon>Lactobacillales</taxon>
        <taxon>Lactobacillaceae</taxon>
        <taxon>Limosilactobacillus</taxon>
    </lineage>
</organism>
<feature type="binding site" evidence="10">
    <location>
        <position position="112"/>
    </location>
    <ligand>
        <name>Fe cation</name>
        <dbReference type="ChEBI" id="CHEBI:24875"/>
    </ligand>
</feature>
<dbReference type="EMBL" id="AZDK01000014">
    <property type="protein sequence ID" value="KRK59750.1"/>
    <property type="molecule type" value="Genomic_DNA"/>
</dbReference>
<keyword evidence="14" id="KW-1185">Reference proteome</keyword>
<dbReference type="InterPro" id="IPR043135">
    <property type="entry name" value="Fur_C"/>
</dbReference>
<dbReference type="Pfam" id="PF01475">
    <property type="entry name" value="FUR"/>
    <property type="match status" value="1"/>
</dbReference>
<dbReference type="CDD" id="cd07153">
    <property type="entry name" value="Fur_like"/>
    <property type="match status" value="1"/>
</dbReference>
<keyword evidence="10" id="KW-0408">Iron</keyword>
<keyword evidence="8" id="KW-0804">Transcription</keyword>
<keyword evidence="4" id="KW-0678">Repressor</keyword>
<dbReference type="GO" id="GO:0000976">
    <property type="term" value="F:transcription cis-regulatory region binding"/>
    <property type="evidence" value="ECO:0007669"/>
    <property type="project" value="TreeGrafter"/>
</dbReference>
<comment type="subcellular location">
    <subcellularLocation>
        <location evidence="1">Cytoplasm</location>
    </subcellularLocation>
</comment>
<evidence type="ECO:0000256" key="2">
    <source>
        <dbReference type="ARBA" id="ARBA00007957"/>
    </source>
</evidence>
<evidence type="ECO:0000256" key="4">
    <source>
        <dbReference type="ARBA" id="ARBA00022491"/>
    </source>
</evidence>
<feature type="binding site" evidence="9">
    <location>
        <position position="97"/>
    </location>
    <ligand>
        <name>Zn(2+)</name>
        <dbReference type="ChEBI" id="CHEBI:29105"/>
    </ligand>
</feature>
<dbReference type="InterPro" id="IPR036388">
    <property type="entry name" value="WH-like_DNA-bd_sf"/>
</dbReference>
<dbReference type="eggNOG" id="COG0735">
    <property type="taxonomic scope" value="Bacteria"/>
</dbReference>
<keyword evidence="3" id="KW-0963">Cytoplasm</keyword>